<evidence type="ECO:0000256" key="6">
    <source>
        <dbReference type="ARBA" id="ARBA00022982"/>
    </source>
</evidence>
<comment type="subcellular location">
    <subcellularLocation>
        <location evidence="1">Mitochondrion inner membrane</location>
        <topology evidence="1">Single-pass membrane protein</topology>
    </subcellularLocation>
</comment>
<gene>
    <name evidence="16" type="ORF">XELAEV_18006192mg</name>
</gene>
<dbReference type="Pfam" id="PF08997">
    <property type="entry name" value="UCR_6-4kD"/>
    <property type="match status" value="1"/>
</dbReference>
<evidence type="ECO:0000256" key="11">
    <source>
        <dbReference type="ARBA" id="ARBA00061112"/>
    </source>
</evidence>
<evidence type="ECO:0000256" key="2">
    <source>
        <dbReference type="ARBA" id="ARBA00022448"/>
    </source>
</evidence>
<comment type="subunit">
    <text evidence="10">Component of the ubiquinol-cytochrome c oxidoreductase (cytochrome b-c1 complex, complex III, CIII), a multisubunit enzyme composed of 11 subunits. The complex is composed of 3 respiratory subunits cytochrome b, cytochrome c1 and Rieske protein UQCRFS1, 2 core protein subunits UQCRC1/QCR1 and UQCRC2/QCR2, and 6 low-molecular weight protein subunits UQCRH/QCR6, UQCRB/QCR7, UQCRQ/QCR8, UQCR10/QCR9, UQCR11/QCR10 and subunit 9, the cleavage product of Rieske protein UQCRFS1. The complex exists as an obligatory dimer and forms supercomplexes (SCs) in the inner mitochondrial membrane with NADH-ubiquinone oxidoreductase (complex I, CI) and cytochrome c oxidase (complex IV, CIV), resulting in different assemblies (supercomplex SCI(1)III(2)IV(1) and megacomplex MCI(2)III(2)IV(2)).</text>
</comment>
<comment type="similarity">
    <text evidence="11">Belongs to the UQCR11/QCR10 family.</text>
</comment>
<dbReference type="PANTHER" id="PTHR15420:SF2">
    <property type="entry name" value="CYTOCHROME B-C1 COMPLEX SUBUNIT 10"/>
    <property type="match status" value="1"/>
</dbReference>
<keyword evidence="2" id="KW-0813">Transport</keyword>
<evidence type="ECO:0000256" key="9">
    <source>
        <dbReference type="ARBA" id="ARBA00023136"/>
    </source>
</evidence>
<name>A0A974DZ53_XENLA</name>
<evidence type="ECO:0000256" key="4">
    <source>
        <dbReference type="ARBA" id="ARBA00022692"/>
    </source>
</evidence>
<dbReference type="InterPro" id="IPR029027">
    <property type="entry name" value="Single_a-helix_sf"/>
</dbReference>
<keyword evidence="7" id="KW-1133">Transmembrane helix</keyword>
<dbReference type="EMBL" id="CM004466">
    <property type="protein sequence ID" value="OCU00418.1"/>
    <property type="molecule type" value="Genomic_DNA"/>
</dbReference>
<evidence type="ECO:0000256" key="10">
    <source>
        <dbReference type="ARBA" id="ARBA00046393"/>
    </source>
</evidence>
<protein>
    <recommendedName>
        <fullName evidence="12">Cytochrome b-c1 complex subunit 10</fullName>
    </recommendedName>
    <alternativeName>
        <fullName evidence="13">Complex III subunit 10</fullName>
    </alternativeName>
    <alternativeName>
        <fullName evidence="14">Complex III subunit XI</fullName>
    </alternativeName>
    <alternativeName>
        <fullName evidence="15">Ubiquinol-cytochrome c reductase complex 6.4 kDa protein</fullName>
    </alternativeName>
</protein>
<evidence type="ECO:0000256" key="8">
    <source>
        <dbReference type="ARBA" id="ARBA00023128"/>
    </source>
</evidence>
<dbReference type="FunFam" id="1.20.5.220:FF:000004">
    <property type="entry name" value="Cytochrome b-c1 complex subunit 10"/>
    <property type="match status" value="1"/>
</dbReference>
<reference evidence="17" key="1">
    <citation type="journal article" date="2016" name="Nature">
        <title>Genome evolution in the allotetraploid frog Xenopus laevis.</title>
        <authorList>
            <person name="Session A.M."/>
            <person name="Uno Y."/>
            <person name="Kwon T."/>
            <person name="Chapman J.A."/>
            <person name="Toyoda A."/>
            <person name="Takahashi S."/>
            <person name="Fukui A."/>
            <person name="Hikosaka A."/>
            <person name="Suzuki A."/>
            <person name="Kondo M."/>
            <person name="van Heeringen S.J."/>
            <person name="Quigley I."/>
            <person name="Heinz S."/>
            <person name="Ogino H."/>
            <person name="Ochi H."/>
            <person name="Hellsten U."/>
            <person name="Lyons J.B."/>
            <person name="Simakov O."/>
            <person name="Putnam N."/>
            <person name="Stites J."/>
            <person name="Kuroki Y."/>
            <person name="Tanaka T."/>
            <person name="Michiue T."/>
            <person name="Watanabe M."/>
            <person name="Bogdanovic O."/>
            <person name="Lister R."/>
            <person name="Georgiou G."/>
            <person name="Paranjpe S.S."/>
            <person name="van Kruijsbergen I."/>
            <person name="Shu S."/>
            <person name="Carlson J."/>
            <person name="Kinoshita T."/>
            <person name="Ohta Y."/>
            <person name="Mawaribuchi S."/>
            <person name="Jenkins J."/>
            <person name="Grimwood J."/>
            <person name="Schmutz J."/>
            <person name="Mitros T."/>
            <person name="Mozaffari S.V."/>
            <person name="Suzuki Y."/>
            <person name="Haramoto Y."/>
            <person name="Yamamoto T.S."/>
            <person name="Takagi C."/>
            <person name="Heald R."/>
            <person name="Miller K."/>
            <person name="Haudenschild C."/>
            <person name="Kitzman J."/>
            <person name="Nakayama T."/>
            <person name="Izutsu Y."/>
            <person name="Robert J."/>
            <person name="Fortriede J."/>
            <person name="Burns K."/>
            <person name="Lotay V."/>
            <person name="Karimi K."/>
            <person name="Yasuoka Y."/>
            <person name="Dichmann D.S."/>
            <person name="Flajnik M.F."/>
            <person name="Houston D.W."/>
            <person name="Shendure J."/>
            <person name="DuPasquier L."/>
            <person name="Vize P.D."/>
            <person name="Zorn A.M."/>
            <person name="Ito M."/>
            <person name="Marcotte E.M."/>
            <person name="Wallingford J.B."/>
            <person name="Ito Y."/>
            <person name="Asashima M."/>
            <person name="Ueno N."/>
            <person name="Matsuda Y."/>
            <person name="Veenstra G.J."/>
            <person name="Fujiyama A."/>
            <person name="Harland R.M."/>
            <person name="Taira M."/>
            <person name="Rokhsar D.S."/>
        </authorList>
    </citation>
    <scope>NUCLEOTIDE SEQUENCE [LARGE SCALE GENOMIC DNA]</scope>
    <source>
        <strain evidence="17">J</strain>
    </source>
</reference>
<keyword evidence="4" id="KW-0812">Transmembrane</keyword>
<evidence type="ECO:0000313" key="17">
    <source>
        <dbReference type="Proteomes" id="UP000694892"/>
    </source>
</evidence>
<dbReference type="Proteomes" id="UP000694892">
    <property type="component" value="Chromosome 1L"/>
</dbReference>
<keyword evidence="3" id="KW-0679">Respiratory chain</keyword>
<sequence>MSIAVFESFLDDGFLYNRSDTCRLRIGFKVAIHGQIKLPISVVWTDLTAYLPVYWGFRYLATILIGKSYKSPDNAVIRSASEKPRKICFNQAAIRSAWILRSFRRHFVCECLYYRLRGLAGHIECIAGTMIARVLGPRYQQLAKNWAPVLATWGSVGAVGLIWATDWRLFLDYVPYVSGKFKDEK</sequence>
<dbReference type="SUPFAM" id="SSF81518">
    <property type="entry name" value="Subunit XI (6.4 kDa protein) of cytochrome bc1 complex (Ubiquinol-cytochrome c reductase)"/>
    <property type="match status" value="1"/>
</dbReference>
<evidence type="ECO:0000256" key="1">
    <source>
        <dbReference type="ARBA" id="ARBA00004434"/>
    </source>
</evidence>
<dbReference type="GO" id="GO:0005743">
    <property type="term" value="C:mitochondrial inner membrane"/>
    <property type="evidence" value="ECO:0007669"/>
    <property type="project" value="UniProtKB-SubCell"/>
</dbReference>
<evidence type="ECO:0000256" key="13">
    <source>
        <dbReference type="ARBA" id="ARBA00075865"/>
    </source>
</evidence>
<evidence type="ECO:0000256" key="12">
    <source>
        <dbReference type="ARBA" id="ARBA00068589"/>
    </source>
</evidence>
<accession>A0A974DZ53</accession>
<evidence type="ECO:0000256" key="14">
    <source>
        <dbReference type="ARBA" id="ARBA00076084"/>
    </source>
</evidence>
<keyword evidence="8" id="KW-0496">Mitochondrion</keyword>
<evidence type="ECO:0000256" key="15">
    <source>
        <dbReference type="ARBA" id="ARBA00080549"/>
    </source>
</evidence>
<keyword evidence="5" id="KW-0999">Mitochondrion inner membrane</keyword>
<dbReference type="GO" id="GO:0006122">
    <property type="term" value="P:mitochondrial electron transport, ubiquinol to cytochrome c"/>
    <property type="evidence" value="ECO:0007669"/>
    <property type="project" value="InterPro"/>
</dbReference>
<evidence type="ECO:0000256" key="5">
    <source>
        <dbReference type="ARBA" id="ARBA00022792"/>
    </source>
</evidence>
<dbReference type="PANTHER" id="PTHR15420">
    <property type="entry name" value="UBIQUINOL-CYTOCHROME C REDUCTASE COMPLEX 6.4 KD PROTEIN"/>
    <property type="match status" value="1"/>
</dbReference>
<dbReference type="InterPro" id="IPR015089">
    <property type="entry name" value="UQCR"/>
</dbReference>
<evidence type="ECO:0000313" key="16">
    <source>
        <dbReference type="EMBL" id="OCU00418.1"/>
    </source>
</evidence>
<proteinExistence type="inferred from homology"/>
<keyword evidence="9" id="KW-0472">Membrane</keyword>
<dbReference type="AlphaFoldDB" id="A0A974DZ53"/>
<keyword evidence="6" id="KW-0249">Electron transport</keyword>
<dbReference type="Gene3D" id="1.20.5.220">
    <property type="match status" value="1"/>
</dbReference>
<organism evidence="16 17">
    <name type="scientific">Xenopus laevis</name>
    <name type="common">African clawed frog</name>
    <dbReference type="NCBI Taxonomy" id="8355"/>
    <lineage>
        <taxon>Eukaryota</taxon>
        <taxon>Metazoa</taxon>
        <taxon>Chordata</taxon>
        <taxon>Craniata</taxon>
        <taxon>Vertebrata</taxon>
        <taxon>Euteleostomi</taxon>
        <taxon>Amphibia</taxon>
        <taxon>Batrachia</taxon>
        <taxon>Anura</taxon>
        <taxon>Pipoidea</taxon>
        <taxon>Pipidae</taxon>
        <taxon>Xenopodinae</taxon>
        <taxon>Xenopus</taxon>
        <taxon>Xenopus</taxon>
    </lineage>
</organism>
<evidence type="ECO:0000256" key="7">
    <source>
        <dbReference type="ARBA" id="ARBA00022989"/>
    </source>
</evidence>
<evidence type="ECO:0000256" key="3">
    <source>
        <dbReference type="ARBA" id="ARBA00022660"/>
    </source>
</evidence>